<evidence type="ECO:0000313" key="3">
    <source>
        <dbReference type="Proteomes" id="UP000040453"/>
    </source>
</evidence>
<keyword evidence="3" id="KW-1185">Reference proteome</keyword>
<organism evidence="2 3">
    <name type="scientific">Oceanobacillus oncorhynchi</name>
    <dbReference type="NCBI Taxonomy" id="545501"/>
    <lineage>
        <taxon>Bacteria</taxon>
        <taxon>Bacillati</taxon>
        <taxon>Bacillota</taxon>
        <taxon>Bacilli</taxon>
        <taxon>Bacillales</taxon>
        <taxon>Bacillaceae</taxon>
        <taxon>Oceanobacillus</taxon>
    </lineage>
</organism>
<dbReference type="STRING" id="545501.BN997_02083"/>
<evidence type="ECO:0000313" key="2">
    <source>
        <dbReference type="EMBL" id="CEI82224.1"/>
    </source>
</evidence>
<name>A0A0A1MRA6_9BACI</name>
<accession>A0A0A1MRA6</accession>
<dbReference type="AlphaFoldDB" id="A0A0A1MRA6"/>
<reference evidence="2 3" key="1">
    <citation type="submission" date="2014-11" db="EMBL/GenBank/DDBJ databases">
        <authorList>
            <person name="Urmite Genomes Urmite Genomes"/>
        </authorList>
    </citation>
    <scope>NUCLEOTIDE SEQUENCE [LARGE SCALE GENOMIC DNA]</scope>
    <source>
        <strain evidence="2 3">Oc5</strain>
    </source>
</reference>
<keyword evidence="1" id="KW-1133">Transmembrane helix</keyword>
<dbReference type="EMBL" id="CDGG01000001">
    <property type="protein sequence ID" value="CEI82224.1"/>
    <property type="molecule type" value="Genomic_DNA"/>
</dbReference>
<keyword evidence="1" id="KW-0812">Transmembrane</keyword>
<proteinExistence type="predicted"/>
<evidence type="ECO:0000256" key="1">
    <source>
        <dbReference type="SAM" id="Phobius"/>
    </source>
</evidence>
<feature type="transmembrane region" description="Helical" evidence="1">
    <location>
        <begin position="70"/>
        <end position="91"/>
    </location>
</feature>
<dbReference type="InterPro" id="IPR025627">
    <property type="entry name" value="YfzA"/>
</dbReference>
<sequence>MKKTSKHKALGDWLNTVGVLIGIQILLVIFDGAGWSPNLRDDNSLLMRIRDSIMESAWFTDIFNFYTSDIYNFITLLSIVIIVMQTVFLLFSSVLKRD</sequence>
<evidence type="ECO:0008006" key="4">
    <source>
        <dbReference type="Google" id="ProtNLM"/>
    </source>
</evidence>
<dbReference type="Pfam" id="PF14118">
    <property type="entry name" value="YfzA"/>
    <property type="match status" value="1"/>
</dbReference>
<gene>
    <name evidence="2" type="ORF">BN997_02083</name>
</gene>
<dbReference type="RefSeq" id="WP_042531891.1">
    <property type="nucleotide sequence ID" value="NZ_CDGG01000001.1"/>
</dbReference>
<protein>
    <recommendedName>
        <fullName evidence="4">YfzA-like protein</fullName>
    </recommendedName>
</protein>
<feature type="transmembrane region" description="Helical" evidence="1">
    <location>
        <begin position="12"/>
        <end position="30"/>
    </location>
</feature>
<keyword evidence="1" id="KW-0472">Membrane</keyword>
<dbReference type="Proteomes" id="UP000040453">
    <property type="component" value="Unassembled WGS sequence"/>
</dbReference>